<dbReference type="AlphaFoldDB" id="A0AA39NSG9"/>
<evidence type="ECO:0000313" key="2">
    <source>
        <dbReference type="Proteomes" id="UP001175227"/>
    </source>
</evidence>
<keyword evidence="2" id="KW-1185">Reference proteome</keyword>
<dbReference type="Proteomes" id="UP001175227">
    <property type="component" value="Unassembled WGS sequence"/>
</dbReference>
<organism evidence="1 2">
    <name type="scientific">Armillaria novae-zelandiae</name>
    <dbReference type="NCBI Taxonomy" id="153914"/>
    <lineage>
        <taxon>Eukaryota</taxon>
        <taxon>Fungi</taxon>
        <taxon>Dikarya</taxon>
        <taxon>Basidiomycota</taxon>
        <taxon>Agaricomycotina</taxon>
        <taxon>Agaricomycetes</taxon>
        <taxon>Agaricomycetidae</taxon>
        <taxon>Agaricales</taxon>
        <taxon>Marasmiineae</taxon>
        <taxon>Physalacriaceae</taxon>
        <taxon>Armillaria</taxon>
    </lineage>
</organism>
<accession>A0AA39NSG9</accession>
<proteinExistence type="predicted"/>
<gene>
    <name evidence="1" type="ORF">IW261DRAFT_915863</name>
</gene>
<evidence type="ECO:0000313" key="1">
    <source>
        <dbReference type="EMBL" id="KAK0471018.1"/>
    </source>
</evidence>
<sequence length="209" mass="23552">MADFLGFMRKSSRVKISVRSLRKLIIAMDPALNSVLSADLKYELKILLGDNLFRLNGDGPSMLQELRVVCEAFDGYVCGNVLPQISLTSLIRHSRLSKVTLDLWEKATMPIQILSRVVDDLPTHASLDIIFGTSGNVPKELETFDRAVMERYERGKASDGERPPTTYLVIEILPSDSNEAAKQEVQKNLRRHVLRQSIHKGYLVIKNCI</sequence>
<name>A0AA39NSG9_9AGAR</name>
<reference evidence="1" key="1">
    <citation type="submission" date="2023-06" db="EMBL/GenBank/DDBJ databases">
        <authorList>
            <consortium name="Lawrence Berkeley National Laboratory"/>
            <person name="Ahrendt S."/>
            <person name="Sahu N."/>
            <person name="Indic B."/>
            <person name="Wong-Bajracharya J."/>
            <person name="Merenyi Z."/>
            <person name="Ke H.-M."/>
            <person name="Monk M."/>
            <person name="Kocsube S."/>
            <person name="Drula E."/>
            <person name="Lipzen A."/>
            <person name="Balint B."/>
            <person name="Henrissat B."/>
            <person name="Andreopoulos B."/>
            <person name="Martin F.M."/>
            <person name="Harder C.B."/>
            <person name="Rigling D."/>
            <person name="Ford K.L."/>
            <person name="Foster G.D."/>
            <person name="Pangilinan J."/>
            <person name="Papanicolaou A."/>
            <person name="Barry K."/>
            <person name="LaButti K."/>
            <person name="Viragh M."/>
            <person name="Koriabine M."/>
            <person name="Yan M."/>
            <person name="Riley R."/>
            <person name="Champramary S."/>
            <person name="Plett K.L."/>
            <person name="Tsai I.J."/>
            <person name="Slot J."/>
            <person name="Sipos G."/>
            <person name="Plett J."/>
            <person name="Nagy L.G."/>
            <person name="Grigoriev I.V."/>
        </authorList>
    </citation>
    <scope>NUCLEOTIDE SEQUENCE</scope>
    <source>
        <strain evidence="1">ICMP 16352</strain>
    </source>
</reference>
<protein>
    <submittedName>
        <fullName evidence="1">Uncharacterized protein</fullName>
    </submittedName>
</protein>
<comment type="caution">
    <text evidence="1">The sequence shown here is derived from an EMBL/GenBank/DDBJ whole genome shotgun (WGS) entry which is preliminary data.</text>
</comment>
<dbReference type="EMBL" id="JAUEPR010000056">
    <property type="protein sequence ID" value="KAK0471018.1"/>
    <property type="molecule type" value="Genomic_DNA"/>
</dbReference>